<evidence type="ECO:0000313" key="2">
    <source>
        <dbReference type="EMBL" id="CDS20316.1"/>
    </source>
</evidence>
<dbReference type="WBParaSite" id="EgrG_000253200">
    <property type="protein sequence ID" value="EgrG_000253200"/>
    <property type="gene ID" value="EgrG_000253200"/>
</dbReference>
<dbReference type="EMBL" id="LK028580">
    <property type="protein sequence ID" value="CDS20316.1"/>
    <property type="molecule type" value="Genomic_DNA"/>
</dbReference>
<accession>A0A068WRP0</accession>
<reference evidence="2" key="2">
    <citation type="submission" date="2014-06" db="EMBL/GenBank/DDBJ databases">
        <authorList>
            <person name="Aslett M."/>
        </authorList>
    </citation>
    <scope>NUCLEOTIDE SEQUENCE</scope>
</reference>
<reference evidence="4" key="3">
    <citation type="submission" date="2020-10" db="UniProtKB">
        <authorList>
            <consortium name="WormBaseParasite"/>
        </authorList>
    </citation>
    <scope>IDENTIFICATION</scope>
</reference>
<dbReference type="GO" id="GO:0000070">
    <property type="term" value="P:mitotic sister chromatid segregation"/>
    <property type="evidence" value="ECO:0007669"/>
    <property type="project" value="TreeGrafter"/>
</dbReference>
<evidence type="ECO:0000313" key="3">
    <source>
        <dbReference type="Proteomes" id="UP000492820"/>
    </source>
</evidence>
<dbReference type="GO" id="GO:0007094">
    <property type="term" value="P:mitotic spindle assembly checkpoint signaling"/>
    <property type="evidence" value="ECO:0007669"/>
    <property type="project" value="TreeGrafter"/>
</dbReference>
<protein>
    <submittedName>
        <fullName evidence="2 4">Kinetochore associated protein 1</fullName>
    </submittedName>
</protein>
<reference evidence="2 3" key="1">
    <citation type="journal article" date="2013" name="Nature">
        <title>The genomes of four tapeworm species reveal adaptations to parasitism.</title>
        <authorList>
            <person name="Tsai I.J."/>
            <person name="Zarowiecki M."/>
            <person name="Holroyd N."/>
            <person name="Garciarrubio A."/>
            <person name="Sanchez-Flores A."/>
            <person name="Brooks K.L."/>
            <person name="Tracey A."/>
            <person name="Bobes R.J."/>
            <person name="Fragoso G."/>
            <person name="Sciutto E."/>
            <person name="Aslett M."/>
            <person name="Beasley H."/>
            <person name="Bennett H.M."/>
            <person name="Cai J."/>
            <person name="Camicia F."/>
            <person name="Clark R."/>
            <person name="Cucher M."/>
            <person name="De Silva N."/>
            <person name="Day T.A."/>
            <person name="Deplazes P."/>
            <person name="Estrada K."/>
            <person name="Fernandez C."/>
            <person name="Holland P.W."/>
            <person name="Hou J."/>
            <person name="Hu S."/>
            <person name="Huckvale T."/>
            <person name="Hung S.S."/>
            <person name="Kamenetzky L."/>
            <person name="Keane J.A."/>
            <person name="Kiss F."/>
            <person name="Koziol U."/>
            <person name="Lambert O."/>
            <person name="Liu K."/>
            <person name="Luo X."/>
            <person name="Luo Y."/>
            <person name="Macchiaroli N."/>
            <person name="Nichol S."/>
            <person name="Paps J."/>
            <person name="Parkinson J."/>
            <person name="Pouchkina-Stantcheva N."/>
            <person name="Riddiford N."/>
            <person name="Rosenzvit M."/>
            <person name="Salinas G."/>
            <person name="Wasmuth J.D."/>
            <person name="Zamanian M."/>
            <person name="Zheng Y."/>
            <person name="Cai X."/>
            <person name="Soberon X."/>
            <person name="Olson P.D."/>
            <person name="Laclette J.P."/>
            <person name="Brehm K."/>
            <person name="Berriman M."/>
            <person name="Garciarrubio A."/>
            <person name="Bobes R.J."/>
            <person name="Fragoso G."/>
            <person name="Sanchez-Flores A."/>
            <person name="Estrada K."/>
            <person name="Cevallos M.A."/>
            <person name="Morett E."/>
            <person name="Gonzalez V."/>
            <person name="Portillo T."/>
            <person name="Ochoa-Leyva A."/>
            <person name="Jose M.V."/>
            <person name="Sciutto E."/>
            <person name="Landa A."/>
            <person name="Jimenez L."/>
            <person name="Valdes V."/>
            <person name="Carrero J.C."/>
            <person name="Larralde C."/>
            <person name="Morales-Montor J."/>
            <person name="Limon-Lason J."/>
            <person name="Soberon X."/>
            <person name="Laclette J.P."/>
        </authorList>
    </citation>
    <scope>NUCLEOTIDE SEQUENCE [LARGE SCALE GENOMIC DNA]</scope>
</reference>
<dbReference type="GO" id="GO:0005737">
    <property type="term" value="C:cytoplasm"/>
    <property type="evidence" value="ECO:0007669"/>
    <property type="project" value="TreeGrafter"/>
</dbReference>
<dbReference type="GO" id="GO:0031267">
    <property type="term" value="F:small GTPase binding"/>
    <property type="evidence" value="ECO:0007669"/>
    <property type="project" value="TreeGrafter"/>
</dbReference>
<dbReference type="Pfam" id="PF24520">
    <property type="entry name" value="ARM_KNTC1_1st"/>
    <property type="match status" value="1"/>
</dbReference>
<gene>
    <name evidence="2" type="ORF">EgrG_000253200</name>
</gene>
<evidence type="ECO:0000313" key="4">
    <source>
        <dbReference type="WBParaSite" id="EgrG_000253200"/>
    </source>
</evidence>
<dbReference type="PANTHER" id="PTHR15688:SF1">
    <property type="entry name" value="KINETOCHORE-ASSOCIATED PROTEIN 1"/>
    <property type="match status" value="1"/>
</dbReference>
<proteinExistence type="predicted"/>
<dbReference type="Proteomes" id="UP000492820">
    <property type="component" value="Unassembled WGS sequence"/>
</dbReference>
<organism evidence="2">
    <name type="scientific">Echinococcus granulosus</name>
    <name type="common">Hydatid tapeworm</name>
    <dbReference type="NCBI Taxonomy" id="6210"/>
    <lineage>
        <taxon>Eukaryota</taxon>
        <taxon>Metazoa</taxon>
        <taxon>Spiralia</taxon>
        <taxon>Lophotrochozoa</taxon>
        <taxon>Platyhelminthes</taxon>
        <taxon>Cestoda</taxon>
        <taxon>Eucestoda</taxon>
        <taxon>Cyclophyllidea</taxon>
        <taxon>Taeniidae</taxon>
        <taxon>Echinococcus</taxon>
        <taxon>Echinococcus granulosus group</taxon>
    </lineage>
</organism>
<dbReference type="InterPro" id="IPR052802">
    <property type="entry name" value="KNTC1"/>
</dbReference>
<name>A0A068WRP0_ECHGR</name>
<dbReference type="OrthoDB" id="343783at2759"/>
<feature type="domain" description="KNTC1 first ARM-repeats" evidence="1">
    <location>
        <begin position="134"/>
        <end position="325"/>
    </location>
</feature>
<dbReference type="GO" id="GO:1990423">
    <property type="term" value="C:RZZ complex"/>
    <property type="evidence" value="ECO:0007669"/>
    <property type="project" value="TreeGrafter"/>
</dbReference>
<dbReference type="PANTHER" id="PTHR15688">
    <property type="entry name" value="KINETOCHORE-ASSOCIATED PROTEIN 1"/>
    <property type="match status" value="1"/>
</dbReference>
<dbReference type="GO" id="GO:0005828">
    <property type="term" value="C:kinetochore microtubule"/>
    <property type="evidence" value="ECO:0007669"/>
    <property type="project" value="TreeGrafter"/>
</dbReference>
<evidence type="ECO:0000259" key="1">
    <source>
        <dbReference type="Pfam" id="PF24520"/>
    </source>
</evidence>
<dbReference type="GO" id="GO:1903394">
    <property type="term" value="P:protein localization to kinetochore involved in kinetochore assembly"/>
    <property type="evidence" value="ECO:0007669"/>
    <property type="project" value="TreeGrafter"/>
</dbReference>
<dbReference type="InterPro" id="IPR055403">
    <property type="entry name" value="ARM_KNTC1_1st"/>
</dbReference>
<sequence>MGSDGLPLKVRTYPAREMRLPLPLTTQFSSMFSQNHWSSDPIRLEQEGIHLKVSTFVMTDLADHLKVLAQEKKFAVTRQFVMRHNLSTLLISQFEFLACLETLVANAEKISVPLDAATTNMVISDCDSICERAIKLLDDFTVLESSKAIVQLTISGVIPCLGKQPHLLERVFNKLPQHAEARETVSTALKRLEAFRKLRKYRDLSYISWKKFTSSKITAEFVECFIKWEEYSDGFMIWQMFKTDLTSDLTLHSVNAFLSILSLKPLSSGCENPEIEGLLVETENALHVWLGTELVPALVSNCPSALPLLSKWLVNRVKRLEGSIKSSGGHHYFDWPETAITWAEGLLSKVKPASCQDEVTSQEEVDFLISGLYSRSAEVDPFYDVRCLLFDLITIKDLLDKYNFKLDLDSCGTMDAKSVAFKLMDVAVTSHSDSDKNTSLVDRVANFIRERGLHADSVYCDYCFDLLTAFNSNKLSQTTATFTVDGKQLTPTESITTADLIHRTCLVASWITSLDYRCKTAQFLAKVTPMPWPAQLHVFVDSVLADCILGRFESVHAAIRGLLRRYGVELDMRPGFGLARSLFGLLLHASPPWMPAPCSSLPVSRSPRTRQEVLADALQVARLLAAPSEYSTDSTITASHTLALIHLRLALHQTLLRPTDHLHDVHQRVHYLLSIVFEEVLTLGRTGGQSFVETLFTEVLHDLAALWDVTRCSFECAPLYLEVFACTALEATRLCGPHSTVGKEAAHWLRYVQVGQKILRHLEVCKGDGDVFILHHLPIPGRSDETILPFAFKHSPSGGPFDSQNVALFNLLLQWTRTEQVGKLEEADVDVLFVEAWLTDKPSETVVMVMKQLLERLKMKSEGDVVNPRIAHRFVAGKLMPFIAELAVRSQFDQVAFLLECVRDLLESAFSRGVISSKHRCVLILLSCVTTTFSKISQRFSKTTLLQGPFEKWQFSLFDGEEVRQDVSLETAQALSSEPLQWLLQMVQYMEKSGDAETITVLISEGLRLAVEYATKLDLVISVSLPMVGALTSLCFEEVYDGSLRVAESSVQEDPTVEMSVVNARRDLMEHLFAVLREHVNQWMSHALGRLFCAPRLDLPLAFGLAVNLPFSTSGSQLRQIVAANPRAANRIQVIASMMFKAAAYLPIEASQQMIEMAQGLFMNAKWDAALRIYGLRLSRRDPRPDVVLGHLLDILPHLCRPFSVTNPLSLDSSTGDSRPLPPISQIVEFCEDFHQDVRQALLKHLEILLQTSFSQKLSASGAVDDLKSFREYSEAKLGRASDVHKALLQFAFPGSDFREETLVTFLKRNFATTSPYDYEQLYFLLDCIGCYEDMDQAPRMCALLEFLQRYNFRPTRDALSNQSLAAPSTEDSPGSQDLLLKKHRLPFHPLCSASGFVYFEKEIDYSNVYKWLKLDDFMKWNLSDNIRIAVVSNSLKSLQKNGLLRLMPLKVVPSTLPVATKFFHHTLPVQRASPEVWEEALACKRIIRSCLLRAYQHLLPVKNRMKLLMFLGETFSRFEDGSIKLMFLKMAVRLISGWGTNEDTSSSAAHSRSSSSALLADGSTASSTRSSMQMGRRVSQCIKRALEEAELCRQKLAVEACLHRYCITRFWPDILTRAASSSALVDLLLNKSCLVYGSDVRDAVVAYHRREEVLVMLRGALKELLSLQGVNFDSWARQVLWQRLRLPKSIRPSEWSEIGSTDNGGGEAVDLNATAIIFDLDSSVLLPGEQADLTFDTTITSPTIFDIRKSEGHGEAAEPVESDFLLGEFMVTAAATGGGGGDEVTRILSEWCLLRPLTPDVLQSLSAQEVKKRWRTVQFTLRCRKLPFSDPSVSQVIEYLRSLAAIARQK</sequence>